<feature type="region of interest" description="Disordered" evidence="1">
    <location>
        <begin position="1"/>
        <end position="111"/>
    </location>
</feature>
<evidence type="ECO:0000313" key="3">
    <source>
        <dbReference type="Proteomes" id="UP001497444"/>
    </source>
</evidence>
<accession>A0ABP0WQ57</accession>
<dbReference type="EMBL" id="OZ020097">
    <property type="protein sequence ID" value="CAK9268974.1"/>
    <property type="molecule type" value="Genomic_DNA"/>
</dbReference>
<feature type="compositionally biased region" description="Low complexity" evidence="1">
    <location>
        <begin position="81"/>
        <end position="99"/>
    </location>
</feature>
<feature type="compositionally biased region" description="Basic and acidic residues" evidence="1">
    <location>
        <begin position="37"/>
        <end position="49"/>
    </location>
</feature>
<proteinExistence type="predicted"/>
<name>A0ABP0WQ57_9BRYO</name>
<protein>
    <submittedName>
        <fullName evidence="2">Uncharacterized protein</fullName>
    </submittedName>
</protein>
<keyword evidence="3" id="KW-1185">Reference proteome</keyword>
<evidence type="ECO:0000256" key="1">
    <source>
        <dbReference type="SAM" id="MobiDB-lite"/>
    </source>
</evidence>
<sequence length="135" mass="14510">MADEQQNAPELDQHLKNLEINDGQPKLGTDESAGDEVDVKPEHKVHSDDEPLPPPATQTDDAGDGENQTAAPGDDAEPAFEDASATDDSTTEPTTPPADTTEEPPHKKEGFFAKLKEKVTFHHHPKPAEDEAVAV</sequence>
<organism evidence="2 3">
    <name type="scientific">Sphagnum jensenii</name>
    <dbReference type="NCBI Taxonomy" id="128206"/>
    <lineage>
        <taxon>Eukaryota</taxon>
        <taxon>Viridiplantae</taxon>
        <taxon>Streptophyta</taxon>
        <taxon>Embryophyta</taxon>
        <taxon>Bryophyta</taxon>
        <taxon>Sphagnophytina</taxon>
        <taxon>Sphagnopsida</taxon>
        <taxon>Sphagnales</taxon>
        <taxon>Sphagnaceae</taxon>
        <taxon>Sphagnum</taxon>
    </lineage>
</organism>
<reference evidence="2 3" key="1">
    <citation type="submission" date="2024-02" db="EMBL/GenBank/DDBJ databases">
        <authorList>
            <consortium name="ELIXIR-Norway"/>
            <consortium name="Elixir Norway"/>
        </authorList>
    </citation>
    <scope>NUCLEOTIDE SEQUENCE [LARGE SCALE GENOMIC DNA]</scope>
</reference>
<gene>
    <name evidence="2" type="ORF">CSSPJE1EN1_LOCUS14452</name>
</gene>
<evidence type="ECO:0000313" key="2">
    <source>
        <dbReference type="EMBL" id="CAK9268974.1"/>
    </source>
</evidence>
<dbReference type="Proteomes" id="UP001497444">
    <property type="component" value="Chromosome 2"/>
</dbReference>